<dbReference type="OrthoDB" id="10261385at2759"/>
<dbReference type="GO" id="GO:0005737">
    <property type="term" value="C:cytoplasm"/>
    <property type="evidence" value="ECO:0007669"/>
    <property type="project" value="UniProtKB-SubCell"/>
</dbReference>
<evidence type="ECO:0000256" key="5">
    <source>
        <dbReference type="ARBA" id="ARBA00022490"/>
    </source>
</evidence>
<evidence type="ECO:0000313" key="13">
    <source>
        <dbReference type="EMBL" id="KAG7172396.1"/>
    </source>
</evidence>
<proteinExistence type="inferred from homology"/>
<keyword evidence="5" id="KW-0963">Cytoplasm</keyword>
<comment type="similarity">
    <text evidence="2 12">Belongs to the class-I aminoacyl-tRNA synthetase family.</text>
</comment>
<sequence>MPLSREEEEALNDHFLVNSYVEGFTTSQADAVLFYHFKSTPSQDLHNLHRWYKHIASFGSDISKFAGHKRNNLTLSLNGKKITIAMENNSEKQINGEEGTEQQEQKTAEDIVDPWNVQASSNKGIDYDKLIDRFGSSRIDDTLLERFEKLTGQKPHHFLRRGIFFSHRDMHRILNLIEAGKKFFLYTGRGPSSEAMHLGHLIPFLLTKWLQDAFDVPLIIQLTDDEKYLWKDLKLEQCNKLAYENVKDIIAVGFDMNKTFIFSDIDFLGGEFYKNILRVQKHVTFNQVKGIFGFDESSNIGKIMFPAIQAVPSFSSSFPFIFGEKKDIPCLIPCAIDQDPYFRMTRDVAPRIGFQKPALIHSTFFPALQGASSKMSSSDENSSIFLTDTANQIKKKINKYAFSGGKDTLEEHRELGGDCEIDVSYMYLKFFMEDDSRLEEIRQQYSSGKMLTGELKAELIKILQKLIAEHQERRKVVTDDTVKQYMTPRALNFTIQK</sequence>
<protein>
    <recommendedName>
        <fullName evidence="4">Tryptophan--tRNA ligase, cytoplasmic</fullName>
        <ecNumber evidence="3">6.1.1.2</ecNumber>
    </recommendedName>
    <alternativeName>
        <fullName evidence="11">Tryptophanyl-tRNA synthetase</fullName>
    </alternativeName>
</protein>
<evidence type="ECO:0000256" key="3">
    <source>
        <dbReference type="ARBA" id="ARBA00013161"/>
    </source>
</evidence>
<evidence type="ECO:0000256" key="2">
    <source>
        <dbReference type="ARBA" id="ARBA00005594"/>
    </source>
</evidence>
<dbReference type="PANTHER" id="PTHR10055:SF1">
    <property type="entry name" value="TRYPTOPHAN--TRNA LIGASE, CYTOPLASMIC"/>
    <property type="match status" value="1"/>
</dbReference>
<comment type="caution">
    <text evidence="13">The sequence shown here is derived from an EMBL/GenBank/DDBJ whole genome shotgun (WGS) entry which is preliminary data.</text>
</comment>
<keyword evidence="8 12" id="KW-0067">ATP-binding</keyword>
<dbReference type="CDD" id="cd00806">
    <property type="entry name" value="TrpRS_core"/>
    <property type="match status" value="1"/>
</dbReference>
<organism evidence="13 14">
    <name type="scientific">Homarus americanus</name>
    <name type="common">American lobster</name>
    <dbReference type="NCBI Taxonomy" id="6706"/>
    <lineage>
        <taxon>Eukaryota</taxon>
        <taxon>Metazoa</taxon>
        <taxon>Ecdysozoa</taxon>
        <taxon>Arthropoda</taxon>
        <taxon>Crustacea</taxon>
        <taxon>Multicrustacea</taxon>
        <taxon>Malacostraca</taxon>
        <taxon>Eumalacostraca</taxon>
        <taxon>Eucarida</taxon>
        <taxon>Decapoda</taxon>
        <taxon>Pleocyemata</taxon>
        <taxon>Astacidea</taxon>
        <taxon>Nephropoidea</taxon>
        <taxon>Nephropidae</taxon>
        <taxon>Homarus</taxon>
    </lineage>
</organism>
<dbReference type="FunFam" id="1.10.240.10:FF:000003">
    <property type="entry name" value="Tryptophan--tRNA ligase, cytoplasmic"/>
    <property type="match status" value="1"/>
</dbReference>
<dbReference type="Pfam" id="PF00579">
    <property type="entry name" value="tRNA-synt_1b"/>
    <property type="match status" value="1"/>
</dbReference>
<dbReference type="InterPro" id="IPR001412">
    <property type="entry name" value="aa-tRNA-synth_I_CS"/>
</dbReference>
<keyword evidence="9 12" id="KW-0648">Protein biosynthesis</keyword>
<evidence type="ECO:0000256" key="10">
    <source>
        <dbReference type="ARBA" id="ARBA00023146"/>
    </source>
</evidence>
<dbReference type="GO" id="GO:0005524">
    <property type="term" value="F:ATP binding"/>
    <property type="evidence" value="ECO:0007669"/>
    <property type="project" value="UniProtKB-KW"/>
</dbReference>
<reference evidence="13" key="1">
    <citation type="journal article" date="2021" name="Sci. Adv.">
        <title>The American lobster genome reveals insights on longevity, neural, and immune adaptations.</title>
        <authorList>
            <person name="Polinski J.M."/>
            <person name="Zimin A.V."/>
            <person name="Clark K.F."/>
            <person name="Kohn A.B."/>
            <person name="Sadowski N."/>
            <person name="Timp W."/>
            <person name="Ptitsyn A."/>
            <person name="Khanna P."/>
            <person name="Romanova D.Y."/>
            <person name="Williams P."/>
            <person name="Greenwood S.J."/>
            <person name="Moroz L.L."/>
            <person name="Walt D.R."/>
            <person name="Bodnar A.G."/>
        </authorList>
    </citation>
    <scope>NUCLEOTIDE SEQUENCE</scope>
    <source>
        <strain evidence="13">GMGI-L3</strain>
    </source>
</reference>
<evidence type="ECO:0000256" key="6">
    <source>
        <dbReference type="ARBA" id="ARBA00022598"/>
    </source>
</evidence>
<evidence type="ECO:0000256" key="4">
    <source>
        <dbReference type="ARBA" id="ARBA00013782"/>
    </source>
</evidence>
<dbReference type="AlphaFoldDB" id="A0A8J5T437"/>
<dbReference type="GO" id="GO:0004830">
    <property type="term" value="F:tryptophan-tRNA ligase activity"/>
    <property type="evidence" value="ECO:0007669"/>
    <property type="project" value="UniProtKB-EC"/>
</dbReference>
<dbReference type="Proteomes" id="UP000747542">
    <property type="component" value="Unassembled WGS sequence"/>
</dbReference>
<evidence type="ECO:0000256" key="8">
    <source>
        <dbReference type="ARBA" id="ARBA00022840"/>
    </source>
</evidence>
<evidence type="ECO:0000256" key="11">
    <source>
        <dbReference type="ARBA" id="ARBA00030268"/>
    </source>
</evidence>
<gene>
    <name evidence="13" type="primary">WARS-L</name>
    <name evidence="13" type="ORF">Hamer_G022507</name>
</gene>
<keyword evidence="10 12" id="KW-0030">Aminoacyl-tRNA synthetase</keyword>
<keyword evidence="14" id="KW-1185">Reference proteome</keyword>
<dbReference type="FunFam" id="3.40.50.620:FF:000033">
    <property type="entry name" value="tryptophan--tRNA ligase, cytoplasmic"/>
    <property type="match status" value="1"/>
</dbReference>
<dbReference type="InterPro" id="IPR002305">
    <property type="entry name" value="aa-tRNA-synth_Ic"/>
</dbReference>
<dbReference type="NCBIfam" id="TIGR00233">
    <property type="entry name" value="trpS"/>
    <property type="match status" value="1"/>
</dbReference>
<dbReference type="PANTHER" id="PTHR10055">
    <property type="entry name" value="TRYPTOPHANYL-TRNA SYNTHETASE"/>
    <property type="match status" value="1"/>
</dbReference>
<evidence type="ECO:0000256" key="7">
    <source>
        <dbReference type="ARBA" id="ARBA00022741"/>
    </source>
</evidence>
<dbReference type="PROSITE" id="PS00178">
    <property type="entry name" value="AA_TRNA_LIGASE_I"/>
    <property type="match status" value="1"/>
</dbReference>
<keyword evidence="7 12" id="KW-0547">Nucleotide-binding</keyword>
<dbReference type="GO" id="GO:0006436">
    <property type="term" value="P:tryptophanyl-tRNA aminoacylation"/>
    <property type="evidence" value="ECO:0007669"/>
    <property type="project" value="InterPro"/>
</dbReference>
<dbReference type="EC" id="6.1.1.2" evidence="3"/>
<evidence type="ECO:0000256" key="12">
    <source>
        <dbReference type="RuleBase" id="RU363036"/>
    </source>
</evidence>
<evidence type="ECO:0000256" key="1">
    <source>
        <dbReference type="ARBA" id="ARBA00004496"/>
    </source>
</evidence>
<name>A0A8J5T437_HOMAM</name>
<evidence type="ECO:0000256" key="9">
    <source>
        <dbReference type="ARBA" id="ARBA00022917"/>
    </source>
</evidence>
<evidence type="ECO:0000313" key="14">
    <source>
        <dbReference type="Proteomes" id="UP000747542"/>
    </source>
</evidence>
<keyword evidence="6 12" id="KW-0436">Ligase</keyword>
<accession>A0A8J5T437</accession>
<dbReference type="InterPro" id="IPR002306">
    <property type="entry name" value="Trp-tRNA-ligase"/>
</dbReference>
<comment type="subcellular location">
    <subcellularLocation>
        <location evidence="1">Cytoplasm</location>
    </subcellularLocation>
</comment>
<dbReference type="EMBL" id="JAHLQT010011388">
    <property type="protein sequence ID" value="KAG7172396.1"/>
    <property type="molecule type" value="Genomic_DNA"/>
</dbReference>